<dbReference type="Proteomes" id="UP000218231">
    <property type="component" value="Unassembled WGS sequence"/>
</dbReference>
<sequence>MMLNNSKHYDLFFNPAHYYQAYIVCIMSVVINSALVYVILCKPYQKIGSYKYILLAFVVFDTSYSLVDAMTKPTIREDGSYDINWRDSLATKHERFNVNYLPLFWFRFTNNIGMSAVMYFPLADSLAILYFVKDFRKSQFIWGHVQALFPTSFIRRTKYASVIGCLHPSAYAMSLVVIAVHFIYRYFAICRTQWLYWFNFPHFLIWVVIFIIYSVNYWASVYFGYRADQPTIDSLREPLYQEYGIDVDDVDIMGTMYFDTTPDGLVLRWKNLAVFIDMLFLVAIVLIIIIFFCIKIQTGLKKNVTMSAKTKRLQAQLFKALFCQTIVPIVTGFGPASVLFFAPLVGCNLGKYTNIIIVMLTFYPLCDPIVVLMMITDYRRAIYRMMTCKRATQKVSSTGNTSNQVNPSFSRS</sequence>
<keyword evidence="1" id="KW-0472">Membrane</keyword>
<feature type="transmembrane region" description="Helical" evidence="1">
    <location>
        <begin position="20"/>
        <end position="40"/>
    </location>
</feature>
<dbReference type="STRING" id="2018661.A0A2A2LC13"/>
<keyword evidence="3" id="KW-1185">Reference proteome</keyword>
<protein>
    <recommendedName>
        <fullName evidence="4">G-protein coupled receptors family 1 profile domain-containing protein</fullName>
    </recommendedName>
</protein>
<dbReference type="InterPro" id="IPR019423">
    <property type="entry name" value="7TM_GPCR_serpentine_rcpt_Srj"/>
</dbReference>
<dbReference type="PANTHER" id="PTHR22943:SF248">
    <property type="entry name" value="SEVEN TM RECEPTOR"/>
    <property type="match status" value="1"/>
</dbReference>
<evidence type="ECO:0008006" key="4">
    <source>
        <dbReference type="Google" id="ProtNLM"/>
    </source>
</evidence>
<feature type="transmembrane region" description="Helical" evidence="1">
    <location>
        <begin position="194"/>
        <end position="215"/>
    </location>
</feature>
<feature type="transmembrane region" description="Helical" evidence="1">
    <location>
        <begin position="112"/>
        <end position="132"/>
    </location>
</feature>
<dbReference type="AlphaFoldDB" id="A0A2A2LC13"/>
<dbReference type="EMBL" id="LIAE01006933">
    <property type="protein sequence ID" value="PAV83710.1"/>
    <property type="molecule type" value="Genomic_DNA"/>
</dbReference>
<comment type="caution">
    <text evidence="2">The sequence shown here is derived from an EMBL/GenBank/DDBJ whole genome shotgun (WGS) entry which is preliminary data.</text>
</comment>
<dbReference type="InterPro" id="IPR019428">
    <property type="entry name" value="7TM_GPCR_serpentine_rcpt_Str"/>
</dbReference>
<feature type="transmembrane region" description="Helical" evidence="1">
    <location>
        <begin position="272"/>
        <end position="296"/>
    </location>
</feature>
<gene>
    <name evidence="2" type="ORF">WR25_26629</name>
</gene>
<evidence type="ECO:0000256" key="1">
    <source>
        <dbReference type="SAM" id="Phobius"/>
    </source>
</evidence>
<feature type="transmembrane region" description="Helical" evidence="1">
    <location>
        <begin position="317"/>
        <end position="342"/>
    </location>
</feature>
<dbReference type="Pfam" id="PF10326">
    <property type="entry name" value="7TM_GPCR_Str"/>
    <property type="match status" value="1"/>
</dbReference>
<dbReference type="Pfam" id="PF10319">
    <property type="entry name" value="7TM_GPCR_Srj"/>
    <property type="match status" value="1"/>
</dbReference>
<dbReference type="Gene3D" id="1.20.1070.10">
    <property type="entry name" value="Rhodopsin 7-helix transmembrane proteins"/>
    <property type="match status" value="1"/>
</dbReference>
<feature type="transmembrane region" description="Helical" evidence="1">
    <location>
        <begin position="354"/>
        <end position="376"/>
    </location>
</feature>
<organism evidence="2 3">
    <name type="scientific">Diploscapter pachys</name>
    <dbReference type="NCBI Taxonomy" id="2018661"/>
    <lineage>
        <taxon>Eukaryota</taxon>
        <taxon>Metazoa</taxon>
        <taxon>Ecdysozoa</taxon>
        <taxon>Nematoda</taxon>
        <taxon>Chromadorea</taxon>
        <taxon>Rhabditida</taxon>
        <taxon>Rhabditina</taxon>
        <taxon>Rhabditomorpha</taxon>
        <taxon>Rhabditoidea</taxon>
        <taxon>Rhabditidae</taxon>
        <taxon>Diploscapter</taxon>
    </lineage>
</organism>
<feature type="transmembrane region" description="Helical" evidence="1">
    <location>
        <begin position="169"/>
        <end position="187"/>
    </location>
</feature>
<evidence type="ECO:0000313" key="2">
    <source>
        <dbReference type="EMBL" id="PAV83710.1"/>
    </source>
</evidence>
<dbReference type="PANTHER" id="PTHR22943">
    <property type="entry name" value="7-TRANSMEMBRANE DOMAIN RECEPTOR C.ELEGANS"/>
    <property type="match status" value="1"/>
</dbReference>
<keyword evidence="1" id="KW-1133">Transmembrane helix</keyword>
<accession>A0A2A2LC13</accession>
<dbReference type="SUPFAM" id="SSF81321">
    <property type="entry name" value="Family A G protein-coupled receptor-like"/>
    <property type="match status" value="1"/>
</dbReference>
<proteinExistence type="predicted"/>
<reference evidence="2 3" key="1">
    <citation type="journal article" date="2017" name="Curr. Biol.">
        <title>Genome architecture and evolution of a unichromosomal asexual nematode.</title>
        <authorList>
            <person name="Fradin H."/>
            <person name="Zegar C."/>
            <person name="Gutwein M."/>
            <person name="Lucas J."/>
            <person name="Kovtun M."/>
            <person name="Corcoran D."/>
            <person name="Baugh L.R."/>
            <person name="Kiontke K."/>
            <person name="Gunsalus K."/>
            <person name="Fitch D.H."/>
            <person name="Piano F."/>
        </authorList>
    </citation>
    <scope>NUCLEOTIDE SEQUENCE [LARGE SCALE GENOMIC DNA]</scope>
    <source>
        <strain evidence="2">PF1309</strain>
    </source>
</reference>
<keyword evidence="1" id="KW-0812">Transmembrane</keyword>
<name>A0A2A2LC13_9BILA</name>
<evidence type="ECO:0000313" key="3">
    <source>
        <dbReference type="Proteomes" id="UP000218231"/>
    </source>
</evidence>